<dbReference type="Gene3D" id="1.20.1280.50">
    <property type="match status" value="1"/>
</dbReference>
<dbReference type="EMBL" id="JAMRDG010000001">
    <property type="protein sequence ID" value="KAJ3706237.1"/>
    <property type="molecule type" value="Genomic_DNA"/>
</dbReference>
<feature type="domain" description="KIB1-4 beta-propeller" evidence="2">
    <location>
        <begin position="79"/>
        <end position="316"/>
    </location>
</feature>
<dbReference type="InterPro" id="IPR001810">
    <property type="entry name" value="F-box_dom"/>
</dbReference>
<evidence type="ECO:0000313" key="4">
    <source>
        <dbReference type="Proteomes" id="UP001210211"/>
    </source>
</evidence>
<dbReference type="SUPFAM" id="SSF81383">
    <property type="entry name" value="F-box domain"/>
    <property type="match status" value="1"/>
</dbReference>
<dbReference type="PANTHER" id="PTHR33110">
    <property type="entry name" value="F-BOX/KELCH-REPEAT PROTEIN-RELATED"/>
    <property type="match status" value="1"/>
</dbReference>
<feature type="domain" description="F-box" evidence="1">
    <location>
        <begin position="20"/>
        <end position="58"/>
    </location>
</feature>
<name>A0AAD5ZYA8_9POAL</name>
<evidence type="ECO:0008006" key="5">
    <source>
        <dbReference type="Google" id="ProtNLM"/>
    </source>
</evidence>
<sequence>MRSIESSLPLEPPEGIQVDWSELPVDLLQEISKKLLDIFDFVYFRAVCKKWRAATSTSDLPPQLPWLLQERYDSESLCFYSLLSDKIRTIQCPLARNKQLLGPSHGYLYAKGRTFSLLNPLTKDEVTIEFRRFFCPFLVSMGPDPIGSDDYMAFMDDDLKTTGFYRPCNREWSFVALPLNDVGCKSCLKGMYYMNEHGTGNTVVFNIACGSSFVIPSPKALDSSDQVYFVESSGKILRIVKNVDLSSPVSTPNFCFNIYQLDVEGENEIDQCRWVKTNSIGNQILFLDKFNGISNIVSPSTGLRANSIYYILNRFESSVSCGLYKYNISDGQAEKVFCPFNNGMNGSTWLVPNLVSSLPAGHN</sequence>
<evidence type="ECO:0000313" key="3">
    <source>
        <dbReference type="EMBL" id="KAJ3706237.1"/>
    </source>
</evidence>
<keyword evidence="4" id="KW-1185">Reference proteome</keyword>
<dbReference type="Pfam" id="PF00646">
    <property type="entry name" value="F-box"/>
    <property type="match status" value="1"/>
</dbReference>
<evidence type="ECO:0000259" key="1">
    <source>
        <dbReference type="Pfam" id="PF00646"/>
    </source>
</evidence>
<gene>
    <name evidence="3" type="ORF">LUZ61_009942</name>
</gene>
<proteinExistence type="predicted"/>
<protein>
    <recommendedName>
        <fullName evidence="5">F-box domain-containing protein</fullName>
    </recommendedName>
</protein>
<dbReference type="Pfam" id="PF03478">
    <property type="entry name" value="Beta-prop_KIB1-4"/>
    <property type="match status" value="1"/>
</dbReference>
<accession>A0AAD5ZYA8</accession>
<dbReference type="InterPro" id="IPR005174">
    <property type="entry name" value="KIB1-4_b-propeller"/>
</dbReference>
<dbReference type="AlphaFoldDB" id="A0AAD5ZYA8"/>
<evidence type="ECO:0000259" key="2">
    <source>
        <dbReference type="Pfam" id="PF03478"/>
    </source>
</evidence>
<dbReference type="InterPro" id="IPR036047">
    <property type="entry name" value="F-box-like_dom_sf"/>
</dbReference>
<organism evidence="3 4">
    <name type="scientific">Rhynchospora tenuis</name>
    <dbReference type="NCBI Taxonomy" id="198213"/>
    <lineage>
        <taxon>Eukaryota</taxon>
        <taxon>Viridiplantae</taxon>
        <taxon>Streptophyta</taxon>
        <taxon>Embryophyta</taxon>
        <taxon>Tracheophyta</taxon>
        <taxon>Spermatophyta</taxon>
        <taxon>Magnoliopsida</taxon>
        <taxon>Liliopsida</taxon>
        <taxon>Poales</taxon>
        <taxon>Cyperaceae</taxon>
        <taxon>Cyperoideae</taxon>
        <taxon>Rhynchosporeae</taxon>
        <taxon>Rhynchospora</taxon>
    </lineage>
</organism>
<dbReference type="PANTHER" id="PTHR33110:SF134">
    <property type="entry name" value="OS09G0565350 PROTEIN"/>
    <property type="match status" value="1"/>
</dbReference>
<reference evidence="3 4" key="1">
    <citation type="journal article" date="2022" name="Cell">
        <title>Repeat-based holocentromeres influence genome architecture and karyotype evolution.</title>
        <authorList>
            <person name="Hofstatter P.G."/>
            <person name="Thangavel G."/>
            <person name="Lux T."/>
            <person name="Neumann P."/>
            <person name="Vondrak T."/>
            <person name="Novak P."/>
            <person name="Zhang M."/>
            <person name="Costa L."/>
            <person name="Castellani M."/>
            <person name="Scott A."/>
            <person name="Toegelov H."/>
            <person name="Fuchs J."/>
            <person name="Mata-Sucre Y."/>
            <person name="Dias Y."/>
            <person name="Vanzela A.L.L."/>
            <person name="Huettel B."/>
            <person name="Almeida C.C.S."/>
            <person name="Simkova H."/>
            <person name="Souza G."/>
            <person name="Pedrosa-Harand A."/>
            <person name="Macas J."/>
            <person name="Mayer K.F.X."/>
            <person name="Houben A."/>
            <person name="Marques A."/>
        </authorList>
    </citation>
    <scope>NUCLEOTIDE SEQUENCE [LARGE SCALE GENOMIC DNA]</scope>
    <source>
        <strain evidence="3">RhyTen1mFocal</strain>
    </source>
</reference>
<dbReference type="Proteomes" id="UP001210211">
    <property type="component" value="Unassembled WGS sequence"/>
</dbReference>
<comment type="caution">
    <text evidence="3">The sequence shown here is derived from an EMBL/GenBank/DDBJ whole genome shotgun (WGS) entry which is preliminary data.</text>
</comment>